<name>A0A8X6G6V2_TRICU</name>
<evidence type="ECO:0000313" key="3">
    <source>
        <dbReference type="Proteomes" id="UP000887116"/>
    </source>
</evidence>
<sequence>MLGYLIDNLLGLVTIERLEIFSIKRLLKSSKRFINPSQMQNLALYIRLPLHSTRARRPSPGAASTEEAALHVLHLRHGLRRPHAPRNAQRDPRSLVRLRAARQEGPGGIGLLRGGARRTSDLQQPKWRRTEEAVALMVSILLPRVQAKAAAVQLKVVTRLAISSQQRP</sequence>
<dbReference type="Proteomes" id="UP000887116">
    <property type="component" value="Unassembled WGS sequence"/>
</dbReference>
<proteinExistence type="predicted"/>
<dbReference type="OrthoDB" id="10489203at2759"/>
<accession>A0A8X6G6V2</accession>
<dbReference type="AlphaFoldDB" id="A0A8X6G6V2"/>
<keyword evidence="3" id="KW-1185">Reference proteome</keyword>
<comment type="caution">
    <text evidence="2">The sequence shown here is derived from an EMBL/GenBank/DDBJ whole genome shotgun (WGS) entry which is preliminary data.</text>
</comment>
<evidence type="ECO:0000313" key="2">
    <source>
        <dbReference type="EMBL" id="GFQ95639.1"/>
    </source>
</evidence>
<feature type="region of interest" description="Disordered" evidence="1">
    <location>
        <begin position="106"/>
        <end position="125"/>
    </location>
</feature>
<protein>
    <submittedName>
        <fullName evidence="2">Uncharacterized protein</fullName>
    </submittedName>
</protein>
<reference evidence="2" key="1">
    <citation type="submission" date="2020-07" db="EMBL/GenBank/DDBJ databases">
        <title>Multicomponent nature underlies the extraordinary mechanical properties of spider dragline silk.</title>
        <authorList>
            <person name="Kono N."/>
            <person name="Nakamura H."/>
            <person name="Mori M."/>
            <person name="Yoshida Y."/>
            <person name="Ohtoshi R."/>
            <person name="Malay A.D."/>
            <person name="Moran D.A.P."/>
            <person name="Tomita M."/>
            <person name="Numata K."/>
            <person name="Arakawa K."/>
        </authorList>
    </citation>
    <scope>NUCLEOTIDE SEQUENCE</scope>
</reference>
<organism evidence="2 3">
    <name type="scientific">Trichonephila clavata</name>
    <name type="common">Joro spider</name>
    <name type="synonym">Nephila clavata</name>
    <dbReference type="NCBI Taxonomy" id="2740835"/>
    <lineage>
        <taxon>Eukaryota</taxon>
        <taxon>Metazoa</taxon>
        <taxon>Ecdysozoa</taxon>
        <taxon>Arthropoda</taxon>
        <taxon>Chelicerata</taxon>
        <taxon>Arachnida</taxon>
        <taxon>Araneae</taxon>
        <taxon>Araneomorphae</taxon>
        <taxon>Entelegynae</taxon>
        <taxon>Araneoidea</taxon>
        <taxon>Nephilidae</taxon>
        <taxon>Trichonephila</taxon>
    </lineage>
</organism>
<dbReference type="EMBL" id="BMAO01034303">
    <property type="protein sequence ID" value="GFQ95639.1"/>
    <property type="molecule type" value="Genomic_DNA"/>
</dbReference>
<evidence type="ECO:0000256" key="1">
    <source>
        <dbReference type="SAM" id="MobiDB-lite"/>
    </source>
</evidence>
<gene>
    <name evidence="2" type="ORF">TNCT_660711</name>
</gene>